<gene>
    <name evidence="3" type="ORF">MALV_55370</name>
</gene>
<feature type="compositionally biased region" description="Polar residues" evidence="1">
    <location>
        <begin position="1"/>
        <end position="14"/>
    </location>
</feature>
<organism evidence="3 4">
    <name type="scientific">Mycolicibacterium alvei</name>
    <dbReference type="NCBI Taxonomy" id="67081"/>
    <lineage>
        <taxon>Bacteria</taxon>
        <taxon>Bacillati</taxon>
        <taxon>Actinomycetota</taxon>
        <taxon>Actinomycetes</taxon>
        <taxon>Mycobacteriales</taxon>
        <taxon>Mycobacteriaceae</taxon>
        <taxon>Mycolicibacterium</taxon>
    </lineage>
</organism>
<keyword evidence="3" id="KW-0614">Plasmid</keyword>
<feature type="compositionally biased region" description="Pro residues" evidence="1">
    <location>
        <begin position="56"/>
        <end position="68"/>
    </location>
</feature>
<evidence type="ECO:0000256" key="1">
    <source>
        <dbReference type="SAM" id="MobiDB-lite"/>
    </source>
</evidence>
<evidence type="ECO:0000313" key="4">
    <source>
        <dbReference type="Proteomes" id="UP000466906"/>
    </source>
</evidence>
<geneLocation type="plasmid" evidence="3 4">
    <name>pJCM12272</name>
</geneLocation>
<keyword evidence="4" id="KW-1185">Reference proteome</keyword>
<evidence type="ECO:0000256" key="2">
    <source>
        <dbReference type="SAM" id="Phobius"/>
    </source>
</evidence>
<sequence>MGYPYQDSSWQQHSAQPYPPASPLPANPYGYGYPPNMPPAGGYPPAQPYQHYGMQPAPPYFPPPAGPPPERDNSNSGFWKFLEALMFLFVGRSARSFGGTPRARVTNLLAIVGVTIAMVAIVVAVSVLMR</sequence>
<dbReference type="KEGG" id="malv:MALV_55370"/>
<keyword evidence="2" id="KW-1133">Transmembrane helix</keyword>
<accession>A0A6N4V3R8</accession>
<feature type="region of interest" description="Disordered" evidence="1">
    <location>
        <begin position="55"/>
        <end position="74"/>
    </location>
</feature>
<feature type="region of interest" description="Disordered" evidence="1">
    <location>
        <begin position="1"/>
        <end position="23"/>
    </location>
</feature>
<dbReference type="EMBL" id="AP022566">
    <property type="protein sequence ID" value="BBX30412.1"/>
    <property type="molecule type" value="Genomic_DNA"/>
</dbReference>
<name>A0A6N4V3R8_9MYCO</name>
<keyword evidence="2" id="KW-0472">Membrane</keyword>
<dbReference type="RefSeq" id="WP_163670465.1">
    <property type="nucleotide sequence ID" value="NZ_AP022566.1"/>
</dbReference>
<dbReference type="Proteomes" id="UP000466906">
    <property type="component" value="Plasmid pJCM12272"/>
</dbReference>
<reference evidence="3 4" key="1">
    <citation type="journal article" date="2019" name="Emerg. Microbes Infect.">
        <title>Comprehensive subspecies identification of 175 nontuberculous mycobacteria species based on 7547 genomic profiles.</title>
        <authorList>
            <person name="Matsumoto Y."/>
            <person name="Kinjo T."/>
            <person name="Motooka D."/>
            <person name="Nabeya D."/>
            <person name="Jung N."/>
            <person name="Uechi K."/>
            <person name="Horii T."/>
            <person name="Iida T."/>
            <person name="Fujita J."/>
            <person name="Nakamura S."/>
        </authorList>
    </citation>
    <scope>NUCLEOTIDE SEQUENCE [LARGE SCALE GENOMIC DNA]</scope>
    <source>
        <strain evidence="3 4">JCM 12272</strain>
        <plasmid evidence="3">pJCM12272</plasmid>
    </source>
</reference>
<proteinExistence type="predicted"/>
<keyword evidence="2" id="KW-0812">Transmembrane</keyword>
<protein>
    <submittedName>
        <fullName evidence="3">Uncharacterized protein</fullName>
    </submittedName>
</protein>
<feature type="transmembrane region" description="Helical" evidence="2">
    <location>
        <begin position="106"/>
        <end position="129"/>
    </location>
</feature>
<evidence type="ECO:0000313" key="3">
    <source>
        <dbReference type="EMBL" id="BBX30412.1"/>
    </source>
</evidence>
<dbReference type="AlphaFoldDB" id="A0A6N4V3R8"/>